<protein>
    <submittedName>
        <fullName evidence="1">Pyridoxamine 5'-phosphate oxidase family protein</fullName>
    </submittedName>
</protein>
<organism evidence="1 2">
    <name type="scientific">Stappia sediminis</name>
    <dbReference type="NCBI Taxonomy" id="2692190"/>
    <lineage>
        <taxon>Bacteria</taxon>
        <taxon>Pseudomonadati</taxon>
        <taxon>Pseudomonadota</taxon>
        <taxon>Alphaproteobacteria</taxon>
        <taxon>Hyphomicrobiales</taxon>
        <taxon>Stappiaceae</taxon>
        <taxon>Stappia</taxon>
    </lineage>
</organism>
<evidence type="ECO:0000313" key="1">
    <source>
        <dbReference type="EMBL" id="MXN63508.1"/>
    </source>
</evidence>
<dbReference type="Gene3D" id="2.30.110.10">
    <property type="entry name" value="Electron Transport, Fmn-binding Protein, Chain A"/>
    <property type="match status" value="1"/>
</dbReference>
<accession>A0A7X3S5V5</accession>
<comment type="caution">
    <text evidence="1">The sequence shown here is derived from an EMBL/GenBank/DDBJ whole genome shotgun (WGS) entry which is preliminary data.</text>
</comment>
<evidence type="ECO:0000313" key="2">
    <source>
        <dbReference type="Proteomes" id="UP000433101"/>
    </source>
</evidence>
<proteinExistence type="predicted"/>
<gene>
    <name evidence="1" type="ORF">GR183_01200</name>
</gene>
<dbReference type="InterPro" id="IPR012349">
    <property type="entry name" value="Split_barrel_FMN-bd"/>
</dbReference>
<dbReference type="Proteomes" id="UP000433101">
    <property type="component" value="Unassembled WGS sequence"/>
</dbReference>
<sequence length="220" mass="23803">MNTAARLQPPFARVRNAKRADYDRTAIDAILDCAITAHVGFISDGRPMVIPMIFAKKGDTVYLHGAKATRIIKRLDETAPLCLTVTHVDGLVVARSAFHHSINYRAAMIHGTARHVTDEAEKEEALVLITEHLLPGRWDEARPMTDKEMKATGVIALDIEAASAKIRQGPPVDDDEDYALPVWAGVLPVTTAVGAPLDDNMLAPGTETPASLAAAARKLR</sequence>
<dbReference type="EMBL" id="WUMV01000001">
    <property type="protein sequence ID" value="MXN63508.1"/>
    <property type="molecule type" value="Genomic_DNA"/>
</dbReference>
<reference evidence="1 2" key="1">
    <citation type="submission" date="2019-12" db="EMBL/GenBank/DDBJ databases">
        <authorList>
            <person name="Li M."/>
        </authorList>
    </citation>
    <scope>NUCLEOTIDE SEQUENCE [LARGE SCALE GENOMIC DNA]</scope>
    <source>
        <strain evidence="1 2">GBMRC 2046</strain>
    </source>
</reference>
<dbReference type="SUPFAM" id="SSF50475">
    <property type="entry name" value="FMN-binding split barrel"/>
    <property type="match status" value="1"/>
</dbReference>
<dbReference type="InterPro" id="IPR024747">
    <property type="entry name" value="Pyridox_Oxase-rel"/>
</dbReference>
<dbReference type="PANTHER" id="PTHR34071:SF2">
    <property type="entry name" value="FLAVIN-NUCLEOTIDE-BINDING PROTEIN"/>
    <property type="match status" value="1"/>
</dbReference>
<name>A0A7X3S5V5_9HYPH</name>
<dbReference type="PANTHER" id="PTHR34071">
    <property type="entry name" value="5-NITROIMIDAZOLE ANTIBIOTICS RESISTANCE PROTEIN, NIMA-FAMILY-RELATED PROTEIN-RELATED"/>
    <property type="match status" value="1"/>
</dbReference>
<dbReference type="Pfam" id="PF12900">
    <property type="entry name" value="Pyridox_ox_2"/>
    <property type="match status" value="1"/>
</dbReference>
<keyword evidence="2" id="KW-1185">Reference proteome</keyword>
<dbReference type="RefSeq" id="WP_160773759.1">
    <property type="nucleotide sequence ID" value="NZ_WUMV01000001.1"/>
</dbReference>
<dbReference type="AlphaFoldDB" id="A0A7X3S5V5"/>